<feature type="compositionally biased region" description="Gly residues" evidence="1">
    <location>
        <begin position="10"/>
        <end position="30"/>
    </location>
</feature>
<evidence type="ECO:0000256" key="1">
    <source>
        <dbReference type="SAM" id="MobiDB-lite"/>
    </source>
</evidence>
<keyword evidence="4" id="KW-1185">Reference proteome</keyword>
<evidence type="ECO:0008006" key="5">
    <source>
        <dbReference type="Google" id="ProtNLM"/>
    </source>
</evidence>
<sequence length="154" mass="15088">MCRSDRFAGPGPGSGAKPGPAGPGSPGTGMGQDERGYVTAETAITIPVLILVAGFLVWGLAAGVAQVECVDAARAGARAAARSEPAADVLQVARKAAPSGARVSAGRDGPLVVVRVTVPWPRFPITLGAQAAALAEDTVGDADDADDAGGGEGS</sequence>
<keyword evidence="2" id="KW-1133">Transmembrane helix</keyword>
<accession>A0A9W4MHU2</accession>
<dbReference type="Proteomes" id="UP001153328">
    <property type="component" value="Unassembled WGS sequence"/>
</dbReference>
<feature type="region of interest" description="Disordered" evidence="1">
    <location>
        <begin position="1"/>
        <end position="34"/>
    </location>
</feature>
<gene>
    <name evidence="3" type="ORF">SBRY_50021</name>
</gene>
<evidence type="ECO:0000313" key="4">
    <source>
        <dbReference type="Proteomes" id="UP001153328"/>
    </source>
</evidence>
<feature type="transmembrane region" description="Helical" evidence="2">
    <location>
        <begin position="44"/>
        <end position="65"/>
    </location>
</feature>
<name>A0A9W4MHU2_9ACTN</name>
<dbReference type="NCBIfam" id="NF041390">
    <property type="entry name" value="TadE_Rv3655c"/>
    <property type="match status" value="1"/>
</dbReference>
<dbReference type="RefSeq" id="WP_307794093.1">
    <property type="nucleotide sequence ID" value="NZ_CAJVAX010000019.1"/>
</dbReference>
<dbReference type="EMBL" id="CAJVAX010000019">
    <property type="protein sequence ID" value="CAG7649134.1"/>
    <property type="molecule type" value="Genomic_DNA"/>
</dbReference>
<keyword evidence="2" id="KW-0812">Transmembrane</keyword>
<protein>
    <recommendedName>
        <fullName evidence="5">Pilus assembly protein TadE</fullName>
    </recommendedName>
</protein>
<evidence type="ECO:0000256" key="2">
    <source>
        <dbReference type="SAM" id="Phobius"/>
    </source>
</evidence>
<comment type="caution">
    <text evidence="3">The sequence shown here is derived from an EMBL/GenBank/DDBJ whole genome shotgun (WGS) entry which is preliminary data.</text>
</comment>
<dbReference type="AlphaFoldDB" id="A0A9W4MHU2"/>
<proteinExistence type="predicted"/>
<reference evidence="3" key="1">
    <citation type="submission" date="2021-06" db="EMBL/GenBank/DDBJ databases">
        <authorList>
            <person name="Arsene-Ploetze F."/>
        </authorList>
    </citation>
    <scope>NUCLEOTIDE SEQUENCE</scope>
    <source>
        <strain evidence="3">SBRY1</strain>
    </source>
</reference>
<keyword evidence="2" id="KW-0472">Membrane</keyword>
<evidence type="ECO:0000313" key="3">
    <source>
        <dbReference type="EMBL" id="CAG7649134.1"/>
    </source>
</evidence>
<dbReference type="InterPro" id="IPR049790">
    <property type="entry name" value="Rv3655c/TadE"/>
</dbReference>
<organism evidence="3 4">
    <name type="scientific">Actinacidiphila bryophytorum</name>
    <dbReference type="NCBI Taxonomy" id="1436133"/>
    <lineage>
        <taxon>Bacteria</taxon>
        <taxon>Bacillati</taxon>
        <taxon>Actinomycetota</taxon>
        <taxon>Actinomycetes</taxon>
        <taxon>Kitasatosporales</taxon>
        <taxon>Streptomycetaceae</taxon>
        <taxon>Actinacidiphila</taxon>
    </lineage>
</organism>